<evidence type="ECO:0000256" key="1">
    <source>
        <dbReference type="ARBA" id="ARBA00001974"/>
    </source>
</evidence>
<keyword evidence="14" id="KW-1185">Reference proteome</keyword>
<dbReference type="Proteomes" id="UP000503336">
    <property type="component" value="Chromosome"/>
</dbReference>
<dbReference type="FunFam" id="3.50.50.60:FF:000082">
    <property type="entry name" value="protein MTO1 homolog, mitochondrial isoform X1"/>
    <property type="match status" value="1"/>
</dbReference>
<evidence type="ECO:0000256" key="6">
    <source>
        <dbReference type="ARBA" id="ARBA00022694"/>
    </source>
</evidence>
<organism evidence="13 14">
    <name type="scientific">Pikeienuella piscinae</name>
    <dbReference type="NCBI Taxonomy" id="2748098"/>
    <lineage>
        <taxon>Bacteria</taxon>
        <taxon>Pseudomonadati</taxon>
        <taxon>Pseudomonadota</taxon>
        <taxon>Alphaproteobacteria</taxon>
        <taxon>Rhodobacterales</taxon>
        <taxon>Paracoccaceae</taxon>
        <taxon>Pikeienuella</taxon>
    </lineage>
</organism>
<dbReference type="InterPro" id="IPR044920">
    <property type="entry name" value="MnmG_C_subdom_sf"/>
</dbReference>
<dbReference type="KEGG" id="hdh:G5B40_12945"/>
<evidence type="ECO:0000256" key="9">
    <source>
        <dbReference type="ARBA" id="ARBA00025948"/>
    </source>
</evidence>
<dbReference type="PANTHER" id="PTHR11806">
    <property type="entry name" value="GLUCOSE INHIBITED DIVISION PROTEIN A"/>
    <property type="match status" value="1"/>
</dbReference>
<gene>
    <name evidence="11 13" type="primary">mnmG</name>
    <name evidence="11" type="synonym">gidA</name>
    <name evidence="13" type="ORF">G5B40_12945</name>
</gene>
<comment type="cofactor">
    <cofactor evidence="1 11">
        <name>FAD</name>
        <dbReference type="ChEBI" id="CHEBI:57692"/>
    </cofactor>
</comment>
<comment type="subunit">
    <text evidence="9 11">Homodimer. Heterotetramer of two MnmE and two MnmG subunits.</text>
</comment>
<dbReference type="AlphaFoldDB" id="A0A7L5C316"/>
<evidence type="ECO:0000256" key="11">
    <source>
        <dbReference type="HAMAP-Rule" id="MF_00129"/>
    </source>
</evidence>
<dbReference type="InterPro" id="IPR049312">
    <property type="entry name" value="GIDA_C_N"/>
</dbReference>
<sequence length="630" mass="68652">MFHVKQGSEDFDVIVVGGGHAGAEACLAADRIGAKTLLITHRFDRIGEMSCNPAIGGLGKGHLVREIDALDGVMGRAADMAGTQFRLLNRSKGPAVQGPRAQCDRAVYRRCIQSMIGKSSACVTEAEVADLIIEKRSVRGVVLFDGTRLRSRSVVLTTGTFLRGVIHIGDRAHDGGRMGDSSATKLARRMEDIGFRLGRLKTGTPPRLDGRTINWSNIDSQPGDVEPVMLSFMSDAPALRQIDCGVTHTNAATHEIIRENLGKSAVYAGAISGGGPRYCPSIEDKIVRFANKTSHQIFLEREGIGDDTVYPNGISNSLPETVQLDALHTIRGLEEVAMIRPGYAIEYDYIDPRALDRCLMTKAIDGLYFAGQINGTTGYEEAAAQGLLAGLNAGLRSRESDPLILDRSDGYIGVLVDDLTNSGVTEPYRMFTSRTEYRIQHRIDNADQRLTERGRMIGCVGDARYEKFQTKMTRLHNARKRVNSLSISPTKAREFGINVRLDGVRRTAAQLLADRTVTFAKLGEVWPEIASIDSDVLDQIRIESLYSELLNRQQTEISRLKESGAAILPEDVDYLEMPGLSVEVREKLAVARPATIGQAARIEGLTPAAMTILLGLALKDSGRSSEPMAG</sequence>
<dbReference type="GO" id="GO:0050660">
    <property type="term" value="F:flavin adenine dinucleotide binding"/>
    <property type="evidence" value="ECO:0007669"/>
    <property type="project" value="UniProtKB-UniRule"/>
</dbReference>
<name>A0A7L5C316_9RHOB</name>
<dbReference type="GO" id="GO:0002098">
    <property type="term" value="P:tRNA wobble uridine modification"/>
    <property type="evidence" value="ECO:0007669"/>
    <property type="project" value="InterPro"/>
</dbReference>
<dbReference type="PROSITE" id="PS01280">
    <property type="entry name" value="GIDA_1"/>
    <property type="match status" value="1"/>
</dbReference>
<comment type="similarity">
    <text evidence="3 11">Belongs to the MnmG family.</text>
</comment>
<feature type="binding site" evidence="11">
    <location>
        <begin position="17"/>
        <end position="22"/>
    </location>
    <ligand>
        <name>FAD</name>
        <dbReference type="ChEBI" id="CHEBI:57692"/>
    </ligand>
</feature>
<keyword evidence="11" id="KW-0963">Cytoplasm</keyword>
<evidence type="ECO:0000256" key="10">
    <source>
        <dbReference type="ARBA" id="ARBA00031800"/>
    </source>
</evidence>
<evidence type="ECO:0000313" key="14">
    <source>
        <dbReference type="Proteomes" id="UP000503336"/>
    </source>
</evidence>
<dbReference type="InterPro" id="IPR026904">
    <property type="entry name" value="MnmG_C"/>
</dbReference>
<evidence type="ECO:0000256" key="5">
    <source>
        <dbReference type="ARBA" id="ARBA00022630"/>
    </source>
</evidence>
<proteinExistence type="inferred from homology"/>
<dbReference type="FunFam" id="1.10.150.570:FF:000001">
    <property type="entry name" value="tRNA uridine 5-carboxymethylaminomethyl modification enzyme MnmG"/>
    <property type="match status" value="1"/>
</dbReference>
<evidence type="ECO:0000256" key="7">
    <source>
        <dbReference type="ARBA" id="ARBA00022827"/>
    </source>
</evidence>
<feature type="domain" description="tRNA uridine 5-carboxymethylaminomethyl modification enzyme C-terminal subdomain" evidence="12">
    <location>
        <begin position="544"/>
        <end position="615"/>
    </location>
</feature>
<dbReference type="Pfam" id="PF21680">
    <property type="entry name" value="GIDA_C_1st"/>
    <property type="match status" value="1"/>
</dbReference>
<evidence type="ECO:0000256" key="2">
    <source>
        <dbReference type="ARBA" id="ARBA00003717"/>
    </source>
</evidence>
<keyword evidence="6 11" id="KW-0819">tRNA processing</keyword>
<dbReference type="PANTHER" id="PTHR11806:SF0">
    <property type="entry name" value="PROTEIN MTO1 HOMOLOG, MITOCHONDRIAL"/>
    <property type="match status" value="1"/>
</dbReference>
<dbReference type="InterPro" id="IPR036188">
    <property type="entry name" value="FAD/NAD-bd_sf"/>
</dbReference>
<dbReference type="Gene3D" id="3.50.50.60">
    <property type="entry name" value="FAD/NAD(P)-binding domain"/>
    <property type="match status" value="2"/>
</dbReference>
<dbReference type="HAMAP" id="MF_00129">
    <property type="entry name" value="MnmG_GidA"/>
    <property type="match status" value="1"/>
</dbReference>
<dbReference type="Gene3D" id="1.10.150.570">
    <property type="entry name" value="GidA associated domain, C-terminal subdomain"/>
    <property type="match status" value="1"/>
</dbReference>
<feature type="binding site" evidence="11">
    <location>
        <begin position="275"/>
        <end position="289"/>
    </location>
    <ligand>
        <name>NAD(+)</name>
        <dbReference type="ChEBI" id="CHEBI:57540"/>
    </ligand>
</feature>
<dbReference type="InterPro" id="IPR047001">
    <property type="entry name" value="MnmG_C_subdom"/>
</dbReference>
<dbReference type="InterPro" id="IPR004416">
    <property type="entry name" value="MnmG"/>
</dbReference>
<protein>
    <recommendedName>
        <fullName evidence="4 11">tRNA uridine 5-carboxymethylaminomethyl modification enzyme MnmG</fullName>
    </recommendedName>
    <alternativeName>
        <fullName evidence="10 11">Glucose-inhibited division protein A</fullName>
    </alternativeName>
</protein>
<evidence type="ECO:0000256" key="8">
    <source>
        <dbReference type="ARBA" id="ARBA00023027"/>
    </source>
</evidence>
<evidence type="ECO:0000256" key="3">
    <source>
        <dbReference type="ARBA" id="ARBA00007653"/>
    </source>
</evidence>
<dbReference type="InterPro" id="IPR002218">
    <property type="entry name" value="MnmG-rel"/>
</dbReference>
<keyword evidence="5 11" id="KW-0285">Flavoprotein</keyword>
<dbReference type="InterPro" id="IPR040131">
    <property type="entry name" value="MnmG_N"/>
</dbReference>
<evidence type="ECO:0000313" key="13">
    <source>
        <dbReference type="EMBL" id="QIE56289.1"/>
    </source>
</evidence>
<dbReference type="SMART" id="SM01228">
    <property type="entry name" value="GIDA_assoc_3"/>
    <property type="match status" value="1"/>
</dbReference>
<comment type="function">
    <text evidence="2 11">NAD-binding protein involved in the addition of a carboxymethylaminomethyl (cmnm) group at the wobble position (U34) of certain tRNAs, forming tRNA-cmnm(5)s(2)U34.</text>
</comment>
<keyword evidence="7 11" id="KW-0274">FAD</keyword>
<dbReference type="SUPFAM" id="SSF51905">
    <property type="entry name" value="FAD/NAD(P)-binding domain"/>
    <property type="match status" value="1"/>
</dbReference>
<keyword evidence="8 11" id="KW-0520">NAD</keyword>
<evidence type="ECO:0000256" key="4">
    <source>
        <dbReference type="ARBA" id="ARBA00020461"/>
    </source>
</evidence>
<dbReference type="FunFam" id="3.50.50.60:FF:000002">
    <property type="entry name" value="tRNA uridine 5-carboxymethylaminomethyl modification enzyme MnmG"/>
    <property type="match status" value="1"/>
</dbReference>
<dbReference type="InterPro" id="IPR020595">
    <property type="entry name" value="MnmG-rel_CS"/>
</dbReference>
<dbReference type="Pfam" id="PF01134">
    <property type="entry name" value="GIDA"/>
    <property type="match status" value="1"/>
</dbReference>
<dbReference type="PROSITE" id="PS01281">
    <property type="entry name" value="GIDA_2"/>
    <property type="match status" value="1"/>
</dbReference>
<dbReference type="GO" id="GO:0005829">
    <property type="term" value="C:cytosol"/>
    <property type="evidence" value="ECO:0007669"/>
    <property type="project" value="TreeGrafter"/>
</dbReference>
<evidence type="ECO:0000259" key="12">
    <source>
        <dbReference type="SMART" id="SM01228"/>
    </source>
</evidence>
<dbReference type="Pfam" id="PF13932">
    <property type="entry name" value="SAM_GIDA_C"/>
    <property type="match status" value="1"/>
</dbReference>
<dbReference type="NCBIfam" id="TIGR00136">
    <property type="entry name" value="mnmG_gidA"/>
    <property type="match status" value="1"/>
</dbReference>
<accession>A0A7L5C316</accession>
<comment type="subcellular location">
    <subcellularLocation>
        <location evidence="11">Cytoplasm</location>
    </subcellularLocation>
</comment>
<comment type="caution">
    <text evidence="11">Lacks conserved residue(s) required for the propagation of feature annotation.</text>
</comment>
<dbReference type="GO" id="GO:0030488">
    <property type="term" value="P:tRNA methylation"/>
    <property type="evidence" value="ECO:0007669"/>
    <property type="project" value="TreeGrafter"/>
</dbReference>
<reference evidence="13 14" key="1">
    <citation type="submission" date="2020-02" db="EMBL/GenBank/DDBJ databases">
        <title>complete genome sequence of Rhodobacteraceae bacterium.</title>
        <authorList>
            <person name="Park J."/>
            <person name="Kim Y.-S."/>
            <person name="Kim K.-H."/>
        </authorList>
    </citation>
    <scope>NUCLEOTIDE SEQUENCE [LARGE SCALE GENOMIC DNA]</scope>
    <source>
        <strain evidence="13 14">RR4-56</strain>
    </source>
</reference>
<dbReference type="EMBL" id="CP049056">
    <property type="protein sequence ID" value="QIE56289.1"/>
    <property type="molecule type" value="Genomic_DNA"/>
</dbReference>